<dbReference type="EMBL" id="BSOW01000041">
    <property type="protein sequence ID" value="GLR91077.1"/>
    <property type="molecule type" value="Genomic_DNA"/>
</dbReference>
<name>A0ABQ6B9N3_9BRAD</name>
<accession>A0ABQ6B9N3</accession>
<reference evidence="2" key="1">
    <citation type="journal article" date="2019" name="Int. J. Syst. Evol. Microbiol.">
        <title>The Global Catalogue of Microorganisms (GCM) 10K type strain sequencing project: providing services to taxonomists for standard genome sequencing and annotation.</title>
        <authorList>
            <consortium name="The Broad Institute Genomics Platform"/>
            <consortium name="The Broad Institute Genome Sequencing Center for Infectious Disease"/>
            <person name="Wu L."/>
            <person name="Ma J."/>
        </authorList>
    </citation>
    <scope>NUCLEOTIDE SEQUENCE [LARGE SCALE GENOMIC DNA]</scope>
    <source>
        <strain evidence="2">NBRC 102520</strain>
    </source>
</reference>
<organism evidence="1 2">
    <name type="scientific">Bradyrhizobium iriomotense</name>
    <dbReference type="NCBI Taxonomy" id="441950"/>
    <lineage>
        <taxon>Bacteria</taxon>
        <taxon>Pseudomonadati</taxon>
        <taxon>Pseudomonadota</taxon>
        <taxon>Alphaproteobacteria</taxon>
        <taxon>Hyphomicrobiales</taxon>
        <taxon>Nitrobacteraceae</taxon>
        <taxon>Bradyrhizobium</taxon>
    </lineage>
</organism>
<evidence type="ECO:0000313" key="1">
    <source>
        <dbReference type="EMBL" id="GLR91077.1"/>
    </source>
</evidence>
<proteinExistence type="predicted"/>
<gene>
    <name evidence="1" type="ORF">GCM10007857_77930</name>
</gene>
<keyword evidence="2" id="KW-1185">Reference proteome</keyword>
<evidence type="ECO:0000313" key="2">
    <source>
        <dbReference type="Proteomes" id="UP001156905"/>
    </source>
</evidence>
<comment type="caution">
    <text evidence="1">The sequence shown here is derived from an EMBL/GenBank/DDBJ whole genome shotgun (WGS) entry which is preliminary data.</text>
</comment>
<dbReference type="Proteomes" id="UP001156905">
    <property type="component" value="Unassembled WGS sequence"/>
</dbReference>
<sequence>MQTDACAPAIRILDERIQGVVASFAKLPMLLGCIGCVTVSICAEIG</sequence>
<protein>
    <submittedName>
        <fullName evidence="1">Uncharacterized protein</fullName>
    </submittedName>
</protein>